<organism evidence="2">
    <name type="scientific">marine metagenome</name>
    <dbReference type="NCBI Taxonomy" id="408172"/>
    <lineage>
        <taxon>unclassified sequences</taxon>
        <taxon>metagenomes</taxon>
        <taxon>ecological metagenomes</taxon>
    </lineage>
</organism>
<dbReference type="Gene3D" id="2.60.120.10">
    <property type="entry name" value="Jelly Rolls"/>
    <property type="match status" value="1"/>
</dbReference>
<name>A0A382B3L7_9ZZZZ</name>
<feature type="region of interest" description="Disordered" evidence="1">
    <location>
        <begin position="95"/>
        <end position="125"/>
    </location>
</feature>
<dbReference type="SUPFAM" id="SSF51182">
    <property type="entry name" value="RmlC-like cupins"/>
    <property type="match status" value="1"/>
</dbReference>
<proteinExistence type="predicted"/>
<evidence type="ECO:0000313" key="2">
    <source>
        <dbReference type="EMBL" id="SVB07902.1"/>
    </source>
</evidence>
<accession>A0A382B3L7</accession>
<dbReference type="InterPro" id="IPR011051">
    <property type="entry name" value="RmlC_Cupin_sf"/>
</dbReference>
<dbReference type="EMBL" id="UINC01027884">
    <property type="protein sequence ID" value="SVB07902.1"/>
    <property type="molecule type" value="Genomic_DNA"/>
</dbReference>
<dbReference type="AlphaFoldDB" id="A0A382B3L7"/>
<protein>
    <submittedName>
        <fullName evidence="2">Uncharacterized protein</fullName>
    </submittedName>
</protein>
<dbReference type="InterPro" id="IPR014710">
    <property type="entry name" value="RmlC-like_jellyroll"/>
</dbReference>
<evidence type="ECO:0000256" key="1">
    <source>
        <dbReference type="SAM" id="MobiDB-lite"/>
    </source>
</evidence>
<sequence>VVNILGALVVFAQAGSSSIPAVDVTAADIQNTLETTAEIAPGIIDTPIRTLDVGAYDVSVAIVSRGPAENVVAGTIHTEVTEVYTILEGSGTMVTGGQLIDPRPRGSGNAVRRPGTSGPSVAGTGMEGAVTRQVVEGDMIIIPAGTPHYFSEIPESLVYTIVRVDPGGA</sequence>
<feature type="non-terminal residue" evidence="2">
    <location>
        <position position="1"/>
    </location>
</feature>
<reference evidence="2" key="1">
    <citation type="submission" date="2018-05" db="EMBL/GenBank/DDBJ databases">
        <authorList>
            <person name="Lanie J.A."/>
            <person name="Ng W.-L."/>
            <person name="Kazmierczak K.M."/>
            <person name="Andrzejewski T.M."/>
            <person name="Davidsen T.M."/>
            <person name="Wayne K.J."/>
            <person name="Tettelin H."/>
            <person name="Glass J.I."/>
            <person name="Rusch D."/>
            <person name="Podicherti R."/>
            <person name="Tsui H.-C.T."/>
            <person name="Winkler M.E."/>
        </authorList>
    </citation>
    <scope>NUCLEOTIDE SEQUENCE</scope>
</reference>
<gene>
    <name evidence="2" type="ORF">METZ01_LOCUS160756</name>
</gene>